<dbReference type="Proteomes" id="UP001652625">
    <property type="component" value="Chromosome 10"/>
</dbReference>
<dbReference type="Gene3D" id="1.20.920.60">
    <property type="match status" value="1"/>
</dbReference>
<feature type="region of interest" description="Disordered" evidence="2">
    <location>
        <begin position="574"/>
        <end position="634"/>
    </location>
</feature>
<evidence type="ECO:0000256" key="1">
    <source>
        <dbReference type="SAM" id="Coils"/>
    </source>
</evidence>
<evidence type="ECO:0000313" key="3">
    <source>
        <dbReference type="Proteomes" id="UP001652625"/>
    </source>
</evidence>
<dbReference type="SUPFAM" id="SSF47473">
    <property type="entry name" value="EF-hand"/>
    <property type="match status" value="1"/>
</dbReference>
<sequence>MDDAIEIFQLDEKETVIDLIYSNFQTEELNGLTIKQLQVLYSRLREGNLSLSQIEASTNYVCAFPSLCDKEELLDVLKEMDRRYYLARDLQWEFAMLDRQRKGAIPKSDVLFLFKMVHGEFFSMHKFDLFIKNRPVPNSNITFEEIEVDLCNIPTNDWLEEFFIADDKHLKDSDALQVDAMLKQKEEEDLKRQESEAELLFKRRMEQLEKKKLEEAEAEKIRQAELEKQRELEEKLNKEKELEEENIRIEQLRKKQELEQEKARKEEELRKKLEEQAKEIEKNAILAAEAEELAKKEAHEAEMRIKNASSEVDLNHAKLDKEKAAKEILENKEKRLRLSLNAAVKTRKRYKIDATVIEAKEAQIPALKPDIQIAEETSNSIKCGENLEDAMIRRNLNDIENCVKTIQTSGFEKDHVEQIKAADELVEKLKKLEKIKKDILALDQRTISEIRSYKTPIPAIHEIMIAVYILLGYKEQELQSWKFIQGLLGRTGKESLKRMVTTLEASKVNMDLANLAHKKYISKHDLISITDISAGAGTFFVWTSAMIEEARSWNEDSAFRKRVEDKRNQELEEAKKLLEEKELKKSNNKPDSKDPAARPVSKSPAKKLPPDSKNMLSPKSPTAKGRSTSSQHKK</sequence>
<dbReference type="GeneID" id="100210640"/>
<gene>
    <name evidence="4" type="primary">LOC100210640</name>
</gene>
<accession>A0ABM4CNS1</accession>
<feature type="coiled-coil region" evidence="1">
    <location>
        <begin position="178"/>
        <end position="339"/>
    </location>
</feature>
<keyword evidence="3" id="KW-1185">Reference proteome</keyword>
<keyword evidence="1" id="KW-0175">Coiled coil</keyword>
<organism evidence="3 4">
    <name type="scientific">Hydra vulgaris</name>
    <name type="common">Hydra</name>
    <name type="synonym">Hydra attenuata</name>
    <dbReference type="NCBI Taxonomy" id="6087"/>
    <lineage>
        <taxon>Eukaryota</taxon>
        <taxon>Metazoa</taxon>
        <taxon>Cnidaria</taxon>
        <taxon>Hydrozoa</taxon>
        <taxon>Hydroidolina</taxon>
        <taxon>Anthoathecata</taxon>
        <taxon>Aplanulata</taxon>
        <taxon>Hydridae</taxon>
        <taxon>Hydra</taxon>
    </lineage>
</organism>
<evidence type="ECO:0000313" key="4">
    <source>
        <dbReference type="RefSeq" id="XP_065663485.1"/>
    </source>
</evidence>
<dbReference type="RefSeq" id="XP_065663485.1">
    <property type="nucleotide sequence ID" value="XM_065807413.1"/>
</dbReference>
<feature type="compositionally biased region" description="Polar residues" evidence="2">
    <location>
        <begin position="614"/>
        <end position="634"/>
    </location>
</feature>
<reference evidence="4" key="1">
    <citation type="submission" date="2025-08" db="UniProtKB">
        <authorList>
            <consortium name="RefSeq"/>
        </authorList>
    </citation>
    <scope>IDENTIFICATION</scope>
</reference>
<name>A0ABM4CNS1_HYDVU</name>
<proteinExistence type="predicted"/>
<protein>
    <submittedName>
        <fullName evidence="4">Calponin homology domain-containing protein DDB_G0272472 isoform X3</fullName>
    </submittedName>
</protein>
<dbReference type="InterPro" id="IPR011992">
    <property type="entry name" value="EF-hand-dom_pair"/>
</dbReference>
<feature type="compositionally biased region" description="Basic and acidic residues" evidence="2">
    <location>
        <begin position="574"/>
        <end position="596"/>
    </location>
</feature>
<evidence type="ECO:0000256" key="2">
    <source>
        <dbReference type="SAM" id="MobiDB-lite"/>
    </source>
</evidence>